<keyword evidence="1" id="KW-0732">Signal</keyword>
<dbReference type="AlphaFoldDB" id="A0AAV0AGI4"/>
<evidence type="ECO:0000256" key="1">
    <source>
        <dbReference type="SAM" id="SignalP"/>
    </source>
</evidence>
<reference evidence="2" key="1">
    <citation type="submission" date="2022-06" db="EMBL/GenBank/DDBJ databases">
        <authorList>
            <consortium name="SYNGENTA / RWTH Aachen University"/>
        </authorList>
    </citation>
    <scope>NUCLEOTIDE SEQUENCE</scope>
</reference>
<gene>
    <name evidence="2" type="ORF">PPACK8108_LOCUS70</name>
</gene>
<organism evidence="2 3">
    <name type="scientific">Phakopsora pachyrhizi</name>
    <name type="common">Asian soybean rust disease fungus</name>
    <dbReference type="NCBI Taxonomy" id="170000"/>
    <lineage>
        <taxon>Eukaryota</taxon>
        <taxon>Fungi</taxon>
        <taxon>Dikarya</taxon>
        <taxon>Basidiomycota</taxon>
        <taxon>Pucciniomycotina</taxon>
        <taxon>Pucciniomycetes</taxon>
        <taxon>Pucciniales</taxon>
        <taxon>Phakopsoraceae</taxon>
        <taxon>Phakopsora</taxon>
    </lineage>
</organism>
<comment type="caution">
    <text evidence="2">The sequence shown here is derived from an EMBL/GenBank/DDBJ whole genome shotgun (WGS) entry which is preliminary data.</text>
</comment>
<proteinExistence type="predicted"/>
<name>A0AAV0AGI4_PHAPC</name>
<protein>
    <submittedName>
        <fullName evidence="2">Expressed protein</fullName>
    </submittedName>
</protein>
<accession>A0AAV0AGI4</accession>
<keyword evidence="3" id="KW-1185">Reference proteome</keyword>
<feature type="signal peptide" evidence="1">
    <location>
        <begin position="1"/>
        <end position="21"/>
    </location>
</feature>
<dbReference type="EMBL" id="CALTRL010000005">
    <property type="protein sequence ID" value="CAH7665781.1"/>
    <property type="molecule type" value="Genomic_DNA"/>
</dbReference>
<sequence length="83" mass="8986">MGFPTVWPYAILLTFPFLCTTSTTSPTTSSIASNSISSFFLLQTPKLLSYAAASFLSSSMASMTRSITLPILILAITRVEELE</sequence>
<feature type="chain" id="PRO_5043796220" evidence="1">
    <location>
        <begin position="22"/>
        <end position="83"/>
    </location>
</feature>
<dbReference type="Proteomes" id="UP001153365">
    <property type="component" value="Unassembled WGS sequence"/>
</dbReference>
<evidence type="ECO:0000313" key="3">
    <source>
        <dbReference type="Proteomes" id="UP001153365"/>
    </source>
</evidence>
<evidence type="ECO:0000313" key="2">
    <source>
        <dbReference type="EMBL" id="CAH7665781.1"/>
    </source>
</evidence>